<dbReference type="GO" id="GO:0005737">
    <property type="term" value="C:cytoplasm"/>
    <property type="evidence" value="ECO:0007669"/>
    <property type="project" value="TreeGrafter"/>
</dbReference>
<organism evidence="2 3">
    <name type="scientific">Cephalotrichum gorgonifer</name>
    <dbReference type="NCBI Taxonomy" id="2041049"/>
    <lineage>
        <taxon>Eukaryota</taxon>
        <taxon>Fungi</taxon>
        <taxon>Dikarya</taxon>
        <taxon>Ascomycota</taxon>
        <taxon>Pezizomycotina</taxon>
        <taxon>Sordariomycetes</taxon>
        <taxon>Hypocreomycetidae</taxon>
        <taxon>Microascales</taxon>
        <taxon>Microascaceae</taxon>
        <taxon>Cephalotrichum</taxon>
    </lineage>
</organism>
<reference evidence="2" key="1">
    <citation type="submission" date="2018-03" db="EMBL/GenBank/DDBJ databases">
        <authorList>
            <person name="Guldener U."/>
        </authorList>
    </citation>
    <scope>NUCLEOTIDE SEQUENCE</scope>
</reference>
<comment type="caution">
    <text evidence="2">The sequence shown here is derived from an EMBL/GenBank/DDBJ whole genome shotgun (WGS) entry which is preliminary data.</text>
</comment>
<sequence length="476" mass="53476">MDTPALVPPQTSQDQQVLNKLTEIRNKLVLLKTDRTTYLRSQDVIPLYDETIEQVNLLDGALGFVEGKPTTQLGHVIDSCFRILSLCFLTIGRNNEAPAVYSPTTTILRLLYHLAECDLYSAHDLEALTETLDKLSTTVTRDTKCPRPYSDLLARRIELCRTSVGTLQERLSRLEQPLPDVYERLISLLRTVSRANTRPTVSMSEIGELRQKIQAIASERKNGLFVAKDGSVPAGNDIVNGLLERCLHWSELSLERKGDIPERFRPIYDQLVAVRNHLEKLSITHAWALREADLYDYNRTIDRIDDMRVNGNWVDEEGNPADLYVQRILLYLIRRCYGYTFSLVIASQPVSEALLPVYNQLRTLKRCLTEVKKAGGVKTVREVYPYSMKLNSIDNMRVDGKFIIGEDIPEGQGSVTELLEDCFDLSRGLLEAAEAAETKASESPGTGRESEAESDYESGDERAIGAQPGTGVEIHA</sequence>
<dbReference type="EMBL" id="ONZQ02000001">
    <property type="protein sequence ID" value="SPN97522.1"/>
    <property type="molecule type" value="Genomic_DNA"/>
</dbReference>
<dbReference type="InterPro" id="IPR018810">
    <property type="entry name" value="UPF0662"/>
</dbReference>
<name>A0AAE8MSB6_9PEZI</name>
<keyword evidence="3" id="KW-1185">Reference proteome</keyword>
<dbReference type="AlphaFoldDB" id="A0AAE8MSB6"/>
<evidence type="ECO:0000313" key="3">
    <source>
        <dbReference type="Proteomes" id="UP001187682"/>
    </source>
</evidence>
<gene>
    <name evidence="2" type="ORF">DNG_01033</name>
</gene>
<dbReference type="Proteomes" id="UP001187682">
    <property type="component" value="Unassembled WGS sequence"/>
</dbReference>
<dbReference type="Pfam" id="PF10303">
    <property type="entry name" value="DUF2408"/>
    <property type="match status" value="2"/>
</dbReference>
<dbReference type="GO" id="GO:0005634">
    <property type="term" value="C:nucleus"/>
    <property type="evidence" value="ECO:0007669"/>
    <property type="project" value="TreeGrafter"/>
</dbReference>
<feature type="region of interest" description="Disordered" evidence="1">
    <location>
        <begin position="435"/>
        <end position="476"/>
    </location>
</feature>
<proteinExistence type="predicted"/>
<dbReference type="PANTHER" id="PTHR28086:SF1">
    <property type="entry name" value="CU(2+) SUPPRESSING AND BLEOMYCIN SENSITIVE PROTEIN 1"/>
    <property type="match status" value="1"/>
</dbReference>
<evidence type="ECO:0000256" key="1">
    <source>
        <dbReference type="SAM" id="MobiDB-lite"/>
    </source>
</evidence>
<protein>
    <submittedName>
        <fullName evidence="2">Related to UPF0662 protein C30C2.08</fullName>
    </submittedName>
</protein>
<accession>A0AAE8MSB6</accession>
<dbReference type="PANTHER" id="PTHR28086">
    <property type="entry name" value="UPF0662 PROTEIN YPL260W"/>
    <property type="match status" value="1"/>
</dbReference>
<evidence type="ECO:0000313" key="2">
    <source>
        <dbReference type="EMBL" id="SPN97522.1"/>
    </source>
</evidence>